<keyword evidence="5 6" id="KW-0560">Oxidoreductase</keyword>
<evidence type="ECO:0000313" key="8">
    <source>
        <dbReference type="RefSeq" id="XP_014665732.1"/>
    </source>
</evidence>
<reference evidence="8" key="1">
    <citation type="submission" date="2025-08" db="UniProtKB">
        <authorList>
            <consortium name="RefSeq"/>
        </authorList>
    </citation>
    <scope>IDENTIFICATION</scope>
</reference>
<dbReference type="RefSeq" id="XP_014665732.1">
    <property type="nucleotide sequence ID" value="XM_014810246.1"/>
</dbReference>
<evidence type="ECO:0000256" key="3">
    <source>
        <dbReference type="ARBA" id="ARBA00022827"/>
    </source>
</evidence>
<name>A0ABM1E0L1_PRICU</name>
<dbReference type="InterPro" id="IPR020946">
    <property type="entry name" value="Flavin_mOase-like"/>
</dbReference>
<dbReference type="EC" id="1.-.-.-" evidence="6"/>
<accession>A0ABM1E0L1</accession>
<dbReference type="PANTHER" id="PTHR23023">
    <property type="entry name" value="DIMETHYLANILINE MONOOXYGENASE"/>
    <property type="match status" value="1"/>
</dbReference>
<dbReference type="SUPFAM" id="SSF51905">
    <property type="entry name" value="FAD/NAD(P)-binding domain"/>
    <property type="match status" value="2"/>
</dbReference>
<evidence type="ECO:0000256" key="2">
    <source>
        <dbReference type="ARBA" id="ARBA00022630"/>
    </source>
</evidence>
<keyword evidence="3 6" id="KW-0274">FAD</keyword>
<dbReference type="PIRSF" id="PIRSF000332">
    <property type="entry name" value="FMO"/>
    <property type="match status" value="1"/>
</dbReference>
<dbReference type="PRINTS" id="PR00370">
    <property type="entry name" value="FMOXYGENASE"/>
</dbReference>
<evidence type="ECO:0000256" key="4">
    <source>
        <dbReference type="ARBA" id="ARBA00022857"/>
    </source>
</evidence>
<evidence type="ECO:0000256" key="1">
    <source>
        <dbReference type="ARBA" id="ARBA00009183"/>
    </source>
</evidence>
<keyword evidence="4" id="KW-0521">NADP</keyword>
<dbReference type="InterPro" id="IPR050346">
    <property type="entry name" value="FMO-like"/>
</dbReference>
<keyword evidence="7" id="KW-1185">Reference proteome</keyword>
<gene>
    <name evidence="8" type="primary">LOC106807794</name>
</gene>
<dbReference type="Pfam" id="PF00743">
    <property type="entry name" value="FMO-like"/>
    <property type="match status" value="2"/>
</dbReference>
<evidence type="ECO:0000256" key="6">
    <source>
        <dbReference type="RuleBase" id="RU361177"/>
    </source>
</evidence>
<comment type="cofactor">
    <cofactor evidence="6">
        <name>FAD</name>
        <dbReference type="ChEBI" id="CHEBI:57692"/>
    </cofactor>
</comment>
<keyword evidence="2 6" id="KW-0285">Flavoprotein</keyword>
<organism evidence="7 8">
    <name type="scientific">Priapulus caudatus</name>
    <name type="common">Priapulid worm</name>
    <dbReference type="NCBI Taxonomy" id="37621"/>
    <lineage>
        <taxon>Eukaryota</taxon>
        <taxon>Metazoa</taxon>
        <taxon>Ecdysozoa</taxon>
        <taxon>Scalidophora</taxon>
        <taxon>Priapulida</taxon>
        <taxon>Priapulimorpha</taxon>
        <taxon>Priapulimorphida</taxon>
        <taxon>Priapulidae</taxon>
        <taxon>Priapulus</taxon>
    </lineage>
</organism>
<keyword evidence="6" id="KW-0503">Monooxygenase</keyword>
<dbReference type="GeneID" id="106807794"/>
<comment type="similarity">
    <text evidence="1 6">Belongs to the FMO family.</text>
</comment>
<dbReference type="InterPro" id="IPR036188">
    <property type="entry name" value="FAD/NAD-bd_sf"/>
</dbReference>
<proteinExistence type="inferred from homology"/>
<dbReference type="Proteomes" id="UP000695022">
    <property type="component" value="Unplaced"/>
</dbReference>
<sequence>MMQEKKKASIAVIGAGPSGLIASRILSNLPGFEHEVFERCSSVGGQWVYTDRTGIGEDGYPVHSAAYANLLSNGTRRLMEFPDFKFPDGTPTFPSRAQIHKYLESYADHYHLRDRIHLKHIVTSVKRIDGGDAHRPRWLLTIKNTTTGAERTGEFDAVFVCTGHYSTPYIPTIASIENFRGVVLHSHDYRHPEPYAGKSVTILGGGPSAFDLALDLGRHASNVIVSVGQADRLKLQEQYAAGKLPPNIIVVKWPEVIGENAIRFADRDSADDVDAIIYCTGYRHSYPFLDESCGITIKGGKRVRPLFKHMINTKYQTMMFINAMVNVFDFTLAYAQVPFAVKILDGSLQLPSEEAMNADTEDEYERRLAAGKTLYHAHRWDDATTFSSEHYYTDLIAYAGLDHMLVGESQVKILEARVVDNIYTYRDEVNI</sequence>
<protein>
    <recommendedName>
        <fullName evidence="6">Flavin-containing monooxygenase</fullName>
        <ecNumber evidence="6">1.-.-.-</ecNumber>
    </recommendedName>
</protein>
<evidence type="ECO:0000256" key="5">
    <source>
        <dbReference type="ARBA" id="ARBA00023002"/>
    </source>
</evidence>
<dbReference type="InterPro" id="IPR000960">
    <property type="entry name" value="Flavin_mOase"/>
</dbReference>
<evidence type="ECO:0000313" key="7">
    <source>
        <dbReference type="Proteomes" id="UP000695022"/>
    </source>
</evidence>
<dbReference type="Gene3D" id="3.50.50.60">
    <property type="entry name" value="FAD/NAD(P)-binding domain"/>
    <property type="match status" value="2"/>
</dbReference>